<dbReference type="InterPro" id="IPR012340">
    <property type="entry name" value="NA-bd_OB-fold"/>
</dbReference>
<dbReference type="PROSITE" id="PS51257">
    <property type="entry name" value="PROKAR_LIPOPROTEIN"/>
    <property type="match status" value="1"/>
</dbReference>
<gene>
    <name evidence="2" type="ORF">IC621_18780</name>
</gene>
<dbReference type="RefSeq" id="WP_191160290.1">
    <property type="nucleotide sequence ID" value="NZ_JACXAI010000027.1"/>
</dbReference>
<sequence length="99" mass="11505">MKKLILLLFLTVSILTSCESAPNTYEVDLKHPSESKTIEGYVYNKNRMIWIILDKEVKKKDVENLESSLLFKNYSNVMKCMFEKDQGQSNLKNGNKIKI</sequence>
<evidence type="ECO:0000256" key="1">
    <source>
        <dbReference type="SAM" id="SignalP"/>
    </source>
</evidence>
<dbReference type="AlphaFoldDB" id="A0A926NIE2"/>
<comment type="caution">
    <text evidence="2">The sequence shown here is derived from an EMBL/GenBank/DDBJ whole genome shotgun (WGS) entry which is preliminary data.</text>
</comment>
<protein>
    <recommendedName>
        <fullName evidence="4">Lipoprotein</fullName>
    </recommendedName>
</protein>
<evidence type="ECO:0008006" key="4">
    <source>
        <dbReference type="Google" id="ProtNLM"/>
    </source>
</evidence>
<evidence type="ECO:0000313" key="2">
    <source>
        <dbReference type="EMBL" id="MBD1382269.1"/>
    </source>
</evidence>
<dbReference type="EMBL" id="JACXAI010000027">
    <property type="protein sequence ID" value="MBD1382269.1"/>
    <property type="molecule type" value="Genomic_DNA"/>
</dbReference>
<evidence type="ECO:0000313" key="3">
    <source>
        <dbReference type="Proteomes" id="UP000626844"/>
    </source>
</evidence>
<dbReference type="Proteomes" id="UP000626844">
    <property type="component" value="Unassembled WGS sequence"/>
</dbReference>
<reference evidence="2" key="1">
    <citation type="submission" date="2020-09" db="EMBL/GenBank/DDBJ databases">
        <title>A novel bacterium of genus Bacillus, isolated from South China Sea.</title>
        <authorList>
            <person name="Huang H."/>
            <person name="Mo K."/>
            <person name="Hu Y."/>
        </authorList>
    </citation>
    <scope>NUCLEOTIDE SEQUENCE</scope>
    <source>
        <strain evidence="2">IB182487</strain>
    </source>
</reference>
<accession>A0A926NIE2</accession>
<feature type="signal peptide" evidence="1">
    <location>
        <begin position="1"/>
        <end position="21"/>
    </location>
</feature>
<name>A0A926NIE2_9BACI</name>
<feature type="chain" id="PRO_5036997890" description="Lipoprotein" evidence="1">
    <location>
        <begin position="22"/>
        <end position="99"/>
    </location>
</feature>
<dbReference type="Gene3D" id="2.40.50.140">
    <property type="entry name" value="Nucleic acid-binding proteins"/>
    <property type="match status" value="1"/>
</dbReference>
<organism evidence="2 3">
    <name type="scientific">Metabacillus arenae</name>
    <dbReference type="NCBI Taxonomy" id="2771434"/>
    <lineage>
        <taxon>Bacteria</taxon>
        <taxon>Bacillati</taxon>
        <taxon>Bacillota</taxon>
        <taxon>Bacilli</taxon>
        <taxon>Bacillales</taxon>
        <taxon>Bacillaceae</taxon>
        <taxon>Metabacillus</taxon>
    </lineage>
</organism>
<proteinExistence type="predicted"/>
<keyword evidence="1" id="KW-0732">Signal</keyword>
<keyword evidence="3" id="KW-1185">Reference proteome</keyword>